<dbReference type="SUPFAM" id="SSF57701">
    <property type="entry name" value="Zn2/Cys6 DNA-binding domain"/>
    <property type="match status" value="1"/>
</dbReference>
<feature type="compositionally biased region" description="Low complexity" evidence="2">
    <location>
        <begin position="402"/>
        <end position="419"/>
    </location>
</feature>
<organism evidence="4 5">
    <name type="scientific">Diaporthe vaccinii</name>
    <dbReference type="NCBI Taxonomy" id="105482"/>
    <lineage>
        <taxon>Eukaryota</taxon>
        <taxon>Fungi</taxon>
        <taxon>Dikarya</taxon>
        <taxon>Ascomycota</taxon>
        <taxon>Pezizomycotina</taxon>
        <taxon>Sordariomycetes</taxon>
        <taxon>Sordariomycetidae</taxon>
        <taxon>Diaporthales</taxon>
        <taxon>Diaporthaceae</taxon>
        <taxon>Diaporthe</taxon>
        <taxon>Diaporthe eres species complex</taxon>
    </lineage>
</organism>
<sequence length="572" mass="61844">MLSASDQASMAVPSSRRSACDRCRAQKLGCSREGNDPSGRCDRCAKADVKCLTTRIYHIRHYMFADHDTDGRSTKSMTTSSGTMAVSTLKRRRHHSDDRDARDQSKRQQGRGKMPLQVEPQVERTSGWTFAEQSQARPSASPAGFTPAFATFERPSLDAFGKPDQGAGARSRSSHVSPPGWSPIMEMEAGSAQLSHPHRRSPPRPQTLATPGWYVSGFALSDYLAGDLTNKNGAGDDAHLPGLPWPQTVQEGDILEQSPLVDPDLWGLGLPSNNSSTEEMHYRRMEDLSRINLELATQLRRLVNSPPDGTLRKLIAVERERPGGAAAAITPLLGDILNSTRSYLDVLAAATDSRALPDQSPGTFLDMLHAAHAPPSVSSHHYGKAASSSSCSCSSRISISSPSSPDLAASTPPSSASSAPKPPPGPSMISLALICYVHILRLHVAVFAHVRRYLENVADTGHGTMTPISGFCGFDKCRLQSGNLQTTMFIQMVTNGFERMERLLGLPREFHIGKRGGGGSGGLLNAHGFLRVAGSMLRKEGVGRPEEGQGGIQYLRKAIKMARRLLRDRIAP</sequence>
<accession>A0ABR4EBM3</accession>
<evidence type="ECO:0000256" key="2">
    <source>
        <dbReference type="SAM" id="MobiDB-lite"/>
    </source>
</evidence>
<name>A0ABR4EBM3_9PEZI</name>
<dbReference type="Gene3D" id="4.10.240.10">
    <property type="entry name" value="Zn(2)-C6 fungal-type DNA-binding domain"/>
    <property type="match status" value="1"/>
</dbReference>
<comment type="caution">
    <text evidence="4">The sequence shown here is derived from an EMBL/GenBank/DDBJ whole genome shotgun (WGS) entry which is preliminary data.</text>
</comment>
<protein>
    <recommendedName>
        <fullName evidence="3">Zn(2)-C6 fungal-type domain-containing protein</fullName>
    </recommendedName>
</protein>
<gene>
    <name evidence="4" type="ORF">FJTKL_13190</name>
</gene>
<dbReference type="PROSITE" id="PS00463">
    <property type="entry name" value="ZN2_CY6_FUNGAL_1"/>
    <property type="match status" value="1"/>
</dbReference>
<feature type="compositionally biased region" description="Basic and acidic residues" evidence="2">
    <location>
        <begin position="95"/>
        <end position="106"/>
    </location>
</feature>
<keyword evidence="5" id="KW-1185">Reference proteome</keyword>
<feature type="domain" description="Zn(2)-C6 fungal-type" evidence="3">
    <location>
        <begin position="19"/>
        <end position="53"/>
    </location>
</feature>
<dbReference type="PROSITE" id="PS50048">
    <property type="entry name" value="ZN2_CY6_FUNGAL_2"/>
    <property type="match status" value="1"/>
</dbReference>
<dbReference type="Proteomes" id="UP001600888">
    <property type="component" value="Unassembled WGS sequence"/>
</dbReference>
<proteinExistence type="predicted"/>
<feature type="compositionally biased region" description="Low complexity" evidence="2">
    <location>
        <begin position="74"/>
        <end position="84"/>
    </location>
</feature>
<evidence type="ECO:0000313" key="5">
    <source>
        <dbReference type="Proteomes" id="UP001600888"/>
    </source>
</evidence>
<reference evidence="4 5" key="1">
    <citation type="submission" date="2024-03" db="EMBL/GenBank/DDBJ databases">
        <title>A high-quality draft genome sequence of Diaporthe vaccinii, a causative agent of upright dieback and viscid rot disease in cranberry plants.</title>
        <authorList>
            <person name="Sarrasin M."/>
            <person name="Lang B.F."/>
            <person name="Burger G."/>
        </authorList>
    </citation>
    <scope>NUCLEOTIDE SEQUENCE [LARGE SCALE GENOMIC DNA]</scope>
    <source>
        <strain evidence="4 5">IS7</strain>
    </source>
</reference>
<evidence type="ECO:0000313" key="4">
    <source>
        <dbReference type="EMBL" id="KAL2279839.1"/>
    </source>
</evidence>
<dbReference type="InterPro" id="IPR001138">
    <property type="entry name" value="Zn2Cys6_DnaBD"/>
</dbReference>
<evidence type="ECO:0000259" key="3">
    <source>
        <dbReference type="PROSITE" id="PS50048"/>
    </source>
</evidence>
<feature type="region of interest" description="Disordered" evidence="2">
    <location>
        <begin position="156"/>
        <end position="184"/>
    </location>
</feature>
<feature type="region of interest" description="Disordered" evidence="2">
    <location>
        <begin position="68"/>
        <end position="124"/>
    </location>
</feature>
<keyword evidence="1" id="KW-0539">Nucleus</keyword>
<dbReference type="InterPro" id="IPR036864">
    <property type="entry name" value="Zn2-C6_fun-type_DNA-bd_sf"/>
</dbReference>
<feature type="region of interest" description="Disordered" evidence="2">
    <location>
        <begin position="402"/>
        <end position="423"/>
    </location>
</feature>
<dbReference type="EMBL" id="JBAWTH010000072">
    <property type="protein sequence ID" value="KAL2279839.1"/>
    <property type="molecule type" value="Genomic_DNA"/>
</dbReference>
<evidence type="ECO:0000256" key="1">
    <source>
        <dbReference type="ARBA" id="ARBA00023242"/>
    </source>
</evidence>
<dbReference type="CDD" id="cd00067">
    <property type="entry name" value="GAL4"/>
    <property type="match status" value="1"/>
</dbReference>